<dbReference type="Gene3D" id="1.10.10.60">
    <property type="entry name" value="Homeodomain-like"/>
    <property type="match status" value="1"/>
</dbReference>
<feature type="compositionally biased region" description="Polar residues" evidence="2">
    <location>
        <begin position="86"/>
        <end position="99"/>
    </location>
</feature>
<comment type="subcellular location">
    <subcellularLocation>
        <location evidence="1">Nucleus</location>
    </subcellularLocation>
</comment>
<evidence type="ECO:0000256" key="1">
    <source>
        <dbReference type="ARBA" id="ARBA00004123"/>
    </source>
</evidence>
<reference evidence="4 5" key="1">
    <citation type="submission" date="2023-03" db="EMBL/GenBank/DDBJ databases">
        <title>High-quality genome of Scylla paramamosain provides insights in environmental adaptation.</title>
        <authorList>
            <person name="Zhang L."/>
        </authorList>
    </citation>
    <scope>NUCLEOTIDE SEQUENCE [LARGE SCALE GENOMIC DNA]</scope>
    <source>
        <strain evidence="4">LZ_2023a</strain>
        <tissue evidence="4">Muscle</tissue>
    </source>
</reference>
<dbReference type="Pfam" id="PF05225">
    <property type="entry name" value="HTH_psq"/>
    <property type="match status" value="1"/>
</dbReference>
<dbReference type="GO" id="GO:0005634">
    <property type="term" value="C:nucleus"/>
    <property type="evidence" value="ECO:0007669"/>
    <property type="project" value="UniProtKB-SubCell"/>
</dbReference>
<feature type="domain" description="HTH psq-type" evidence="3">
    <location>
        <begin position="5"/>
        <end position="43"/>
    </location>
</feature>
<sequence length="183" mass="20047">MSPNMLMAIEAVRSGKMGFTQAGKTFSVNGRTLWVYYRKLGYELRSRLSPALVRRSSTHSRSTTAWTQHTRYWDARGQNGAGAASGNPTGTTAGSQNGGTVDALTHMKEEANVALPHSSLGDGGLAEAPLEQYGYLPPPPSHHHHIHHTPDITNEDLQTEDASRALQSLLESYNFRSMWTNPT</sequence>
<feature type="region of interest" description="Disordered" evidence="2">
    <location>
        <begin position="77"/>
        <end position="100"/>
    </location>
</feature>
<dbReference type="InterPro" id="IPR007889">
    <property type="entry name" value="HTH_Psq"/>
</dbReference>
<feature type="region of interest" description="Disordered" evidence="2">
    <location>
        <begin position="116"/>
        <end position="149"/>
    </location>
</feature>
<accession>A0AAW0SF25</accession>
<comment type="caution">
    <text evidence="4">The sequence shown here is derived from an EMBL/GenBank/DDBJ whole genome shotgun (WGS) entry which is preliminary data.</text>
</comment>
<gene>
    <name evidence="4" type="ORF">O3P69_013082</name>
</gene>
<evidence type="ECO:0000313" key="5">
    <source>
        <dbReference type="Proteomes" id="UP001487740"/>
    </source>
</evidence>
<dbReference type="AlphaFoldDB" id="A0AAW0SF25"/>
<evidence type="ECO:0000259" key="3">
    <source>
        <dbReference type="Pfam" id="PF05225"/>
    </source>
</evidence>
<dbReference type="EMBL" id="JARAKH010001163">
    <property type="protein sequence ID" value="KAK8373442.1"/>
    <property type="molecule type" value="Genomic_DNA"/>
</dbReference>
<dbReference type="GO" id="GO:0003677">
    <property type="term" value="F:DNA binding"/>
    <property type="evidence" value="ECO:0007669"/>
    <property type="project" value="InterPro"/>
</dbReference>
<dbReference type="Proteomes" id="UP001487740">
    <property type="component" value="Unassembled WGS sequence"/>
</dbReference>
<organism evidence="4 5">
    <name type="scientific">Scylla paramamosain</name>
    <name type="common">Mud crab</name>
    <dbReference type="NCBI Taxonomy" id="85552"/>
    <lineage>
        <taxon>Eukaryota</taxon>
        <taxon>Metazoa</taxon>
        <taxon>Ecdysozoa</taxon>
        <taxon>Arthropoda</taxon>
        <taxon>Crustacea</taxon>
        <taxon>Multicrustacea</taxon>
        <taxon>Malacostraca</taxon>
        <taxon>Eumalacostraca</taxon>
        <taxon>Eucarida</taxon>
        <taxon>Decapoda</taxon>
        <taxon>Pleocyemata</taxon>
        <taxon>Brachyura</taxon>
        <taxon>Eubrachyura</taxon>
        <taxon>Portunoidea</taxon>
        <taxon>Portunidae</taxon>
        <taxon>Portuninae</taxon>
        <taxon>Scylla</taxon>
    </lineage>
</organism>
<evidence type="ECO:0000313" key="4">
    <source>
        <dbReference type="EMBL" id="KAK8373442.1"/>
    </source>
</evidence>
<evidence type="ECO:0000256" key="2">
    <source>
        <dbReference type="SAM" id="MobiDB-lite"/>
    </source>
</evidence>
<proteinExistence type="predicted"/>
<protein>
    <recommendedName>
        <fullName evidence="3">HTH psq-type domain-containing protein</fullName>
    </recommendedName>
</protein>
<name>A0AAW0SF25_SCYPA</name>
<keyword evidence="5" id="KW-1185">Reference proteome</keyword>
<dbReference type="SUPFAM" id="SSF46689">
    <property type="entry name" value="Homeodomain-like"/>
    <property type="match status" value="1"/>
</dbReference>
<dbReference type="InterPro" id="IPR009057">
    <property type="entry name" value="Homeodomain-like_sf"/>
</dbReference>